<keyword evidence="3 9" id="KW-0540">Nuclease</keyword>
<feature type="compositionally biased region" description="Basic and acidic residues" evidence="10">
    <location>
        <begin position="1595"/>
        <end position="1613"/>
    </location>
</feature>
<dbReference type="CDD" id="cd18673">
    <property type="entry name" value="PIN_XRN1-2-like"/>
    <property type="match status" value="1"/>
</dbReference>
<comment type="caution">
    <text evidence="16">The sequence shown here is derived from an EMBL/GenBank/DDBJ whole genome shotgun (WGS) entry which is preliminary data.</text>
</comment>
<dbReference type="EMBL" id="VSWD01000004">
    <property type="protein sequence ID" value="KAK3105106.1"/>
    <property type="molecule type" value="Genomic_DNA"/>
</dbReference>
<dbReference type="InterPro" id="IPR041385">
    <property type="entry name" value="SH3_12"/>
</dbReference>
<feature type="domain" description="Xrn1 helical" evidence="12">
    <location>
        <begin position="275"/>
        <end position="620"/>
    </location>
</feature>
<feature type="region of interest" description="Disordered" evidence="10">
    <location>
        <begin position="1501"/>
        <end position="1637"/>
    </location>
</feature>
<evidence type="ECO:0000256" key="10">
    <source>
        <dbReference type="SAM" id="MobiDB-lite"/>
    </source>
</evidence>
<dbReference type="PANTHER" id="PTHR12341:SF7">
    <property type="entry name" value="5'-3' EXORIBONUCLEASE 1"/>
    <property type="match status" value="1"/>
</dbReference>
<evidence type="ECO:0000256" key="6">
    <source>
        <dbReference type="ARBA" id="ARBA00022884"/>
    </source>
</evidence>
<feature type="compositionally biased region" description="Basic and acidic residues" evidence="10">
    <location>
        <begin position="1457"/>
        <end position="1468"/>
    </location>
</feature>
<dbReference type="FunFam" id="1.25.40.1050:FF:000001">
    <property type="entry name" value="5'-3' exoribonuclease 1"/>
    <property type="match status" value="1"/>
</dbReference>
<dbReference type="Gene3D" id="2.30.30.750">
    <property type="match status" value="1"/>
</dbReference>
<protein>
    <recommendedName>
        <fullName evidence="8 9">5'-3' exoribonuclease 1</fullName>
        <ecNumber evidence="9">3.1.13.-</ecNumber>
    </recommendedName>
</protein>
<keyword evidence="2 9" id="KW-0963">Cytoplasm</keyword>
<dbReference type="InterPro" id="IPR016494">
    <property type="entry name" value="5_3_exoribonuclease_1"/>
</dbReference>
<feature type="domain" description="Xrn1 N-terminal" evidence="11">
    <location>
        <begin position="1"/>
        <end position="227"/>
    </location>
</feature>
<dbReference type="PANTHER" id="PTHR12341">
    <property type="entry name" value="5'-&gt;3' EXORIBONUCLEASE"/>
    <property type="match status" value="1"/>
</dbReference>
<proteinExistence type="inferred from homology"/>
<evidence type="ECO:0000259" key="11">
    <source>
        <dbReference type="Pfam" id="PF03159"/>
    </source>
</evidence>
<dbReference type="GO" id="GO:0000956">
    <property type="term" value="P:nuclear-transcribed mRNA catabolic process"/>
    <property type="evidence" value="ECO:0007669"/>
    <property type="project" value="InterPro"/>
</dbReference>
<feature type="domain" description="5'-3' exoribonuclease 1 D1" evidence="14">
    <location>
        <begin position="662"/>
        <end position="861"/>
    </location>
</feature>
<dbReference type="Gene3D" id="1.25.40.1050">
    <property type="match status" value="1"/>
</dbReference>
<dbReference type="EC" id="3.1.13.-" evidence="9"/>
<evidence type="ECO:0000256" key="2">
    <source>
        <dbReference type="ARBA" id="ARBA00022490"/>
    </source>
</evidence>
<evidence type="ECO:0000313" key="17">
    <source>
        <dbReference type="Proteomes" id="UP001186944"/>
    </source>
</evidence>
<dbReference type="PIRSF" id="PIRSF006743">
    <property type="entry name" value="Exonuclease_Xnr1"/>
    <property type="match status" value="1"/>
</dbReference>
<evidence type="ECO:0000256" key="8">
    <source>
        <dbReference type="ARBA" id="ARBA00067318"/>
    </source>
</evidence>
<dbReference type="InterPro" id="IPR040992">
    <property type="entry name" value="XRN1_D1"/>
</dbReference>
<feature type="region of interest" description="Disordered" evidence="10">
    <location>
        <begin position="1275"/>
        <end position="1468"/>
    </location>
</feature>
<feature type="region of interest" description="Disordered" evidence="10">
    <location>
        <begin position="418"/>
        <end position="438"/>
    </location>
</feature>
<evidence type="ECO:0000256" key="5">
    <source>
        <dbReference type="ARBA" id="ARBA00022839"/>
    </source>
</evidence>
<dbReference type="InterPro" id="IPR027073">
    <property type="entry name" value="5_3_exoribonuclease"/>
</dbReference>
<dbReference type="Proteomes" id="UP001186944">
    <property type="component" value="Unassembled WGS sequence"/>
</dbReference>
<dbReference type="InterPro" id="IPR041412">
    <property type="entry name" value="Xrn1_helical"/>
</dbReference>
<dbReference type="Pfam" id="PF03159">
    <property type="entry name" value="XRN_N"/>
    <property type="match status" value="1"/>
</dbReference>
<dbReference type="InterPro" id="IPR047007">
    <property type="entry name" value="XRN1_D1_sf"/>
</dbReference>
<dbReference type="Pfam" id="PF18129">
    <property type="entry name" value="SH3_12"/>
    <property type="match status" value="1"/>
</dbReference>
<evidence type="ECO:0000259" key="13">
    <source>
        <dbReference type="Pfam" id="PF18129"/>
    </source>
</evidence>
<evidence type="ECO:0000256" key="9">
    <source>
        <dbReference type="PIRNR" id="PIRNR006743"/>
    </source>
</evidence>
<dbReference type="GO" id="GO:0005737">
    <property type="term" value="C:cytoplasm"/>
    <property type="evidence" value="ECO:0007669"/>
    <property type="project" value="UniProtKB-SubCell"/>
</dbReference>
<evidence type="ECO:0000259" key="12">
    <source>
        <dbReference type="Pfam" id="PF17846"/>
    </source>
</evidence>
<dbReference type="InterPro" id="IPR041106">
    <property type="entry name" value="XRN1_D2_D3"/>
</dbReference>
<feature type="region of interest" description="Disordered" evidence="10">
    <location>
        <begin position="1195"/>
        <end position="1240"/>
    </location>
</feature>
<dbReference type="Pfam" id="PF18334">
    <property type="entry name" value="XRN1_D2_D3"/>
    <property type="match status" value="1"/>
</dbReference>
<feature type="compositionally biased region" description="Basic and acidic residues" evidence="10">
    <location>
        <begin position="1570"/>
        <end position="1581"/>
    </location>
</feature>
<dbReference type="GO" id="GO:0016075">
    <property type="term" value="P:rRNA catabolic process"/>
    <property type="evidence" value="ECO:0007669"/>
    <property type="project" value="TreeGrafter"/>
</dbReference>
<feature type="compositionally biased region" description="Polar residues" evidence="10">
    <location>
        <begin position="1202"/>
        <end position="1240"/>
    </location>
</feature>
<dbReference type="FunFam" id="3.40.50.12390:FF:000002">
    <property type="entry name" value="5'-3' exoribonuclease 1"/>
    <property type="match status" value="1"/>
</dbReference>
<evidence type="ECO:0000259" key="15">
    <source>
        <dbReference type="Pfam" id="PF18334"/>
    </source>
</evidence>
<evidence type="ECO:0000256" key="3">
    <source>
        <dbReference type="ARBA" id="ARBA00022722"/>
    </source>
</evidence>
<evidence type="ECO:0000256" key="4">
    <source>
        <dbReference type="ARBA" id="ARBA00022801"/>
    </source>
</evidence>
<sequence>MGVPKFYRWISERYPCLSEVVKEFQIPEFDNLYLDMNGIIHVCSHPDDGNPHFRITEEKIFRDIFHYLEFLFRMIKPRKVFFMAIDGVAPRAKMNQQRGRRFRSAREAEELERKARESGEVLPTEKRFDSNCITPGTEFMVRLQEQLKYFVTSKISNDPLWHAVDVYLSGHETPGEGEHKIMDFIRQQKSEPSYDPNTRHCLYGLDADLIMLGLTSHEPHFSLLREEVRFGGHKDKNKRPATPEETTFHLLHLSLMREYLDFEFESLKDSLPFGYDLEKIIDDWVLMGFLVGNDFIPHLPHLHIQHDALPLLWKTYMNILPECGGYLNDGGHLNLERFEQYMKELAKFDIDKFEETFSDLKWLETKIEGKAVNMEAANVADEIKARKMRKENANKFAALQDTEEDGLGDEFLPTSQKVSAATTPITPDTPDSDDEDDINTFDEEFTLHKKHYYMTKMEYENVDKEVLRDQSEGYIRAIQWILLYYYEGVPSWSWFYPHHYAPYISDVTDFKDMNIEFDLSTPFLPFQQLMAVLPAASKELLPEPYQKLMTQDYSPVIDFYPINFQTDLNGKQQDWEAVVLIPFIDENRLLDAMRTVESKLSDPEKKRNSHGPCLLYNYSKEELEPYPSSLPGVFPDIVINHARLTKIPLDAFLVDKKKLWKGLLPGVKLDVYFPGFPTLKHLPHRAFLKKDGVKVFQHCSKNENMLLEILSEDEQVPSLSTVASEYVGKTIYVAWPHLYEAKVISVADREERFVLVEESGHKSGKSKRETKYNIQREPLGEDSAAIWCSQIKSLTDRYKDRLGIIVGDTYYILNVQPMIGRKYICGSHGVITHEKQFSKDTVPFLLQTTVKDIAVHDPAFCQFKTLRELFPVKEMVFMLGWPHYGGQGEVMDTEEGESPRVRINVIIPEEPKLDKFAYNSERYSQQFFPGYIAAQRAGISSHFLSRITGSIFVKPGSADNPQEGHNINIGLNMKFTKRSEEMPGYTKQTTDGWTYSQKAISTVSEYMQRFPEIVEYISNNDRNKGDVFYEEDLFGDTGVTLKQVQDYLKSLPIAQIKTQKTGTDNLDEGIIKAIEQEVDRVQDINRKGKRVKMQVKPHLLFRPIIGQGGQVPDLSAKYYLFDRVVNVRNGYSVPFGLRGTVVGIHKGEKESDVIYEVVFDEAFQGGLTIRCSEGRGYRVPPAALINITYGERKNGARADPVASQQNSYERTQNYHTSQPQYPRQGSYNQNAWQQGQSSRGYNEVVTNDYNRQGSYSNFKNRNDNRAFYNENYHNDYDEDYNYAGYDTSNRKRQQYDKNVNVRSPRGKNQHDKNPGVMGSPRGNQQNQRQAQKESVHKHPGANENQPDKTPATKPDSLNLRQQSFDGSESAAPPMFVTPKISPGRRDPRRDSGGGGQSKIYHDTHNSEFANMWKELQTGANESGKAPSGGKDENKGPTLLQAAESLPKVPSPVVNHSETVESKKGVKEEKKTVTLDSLFKEASKVKSEEDQFAAMFKSLQISAEKKEETTKPAQNHGIVEVTRKTPQKRRDSESESRSVNPTETKSHKSQDKEVKSVVRNILPENTVTVNHSDKSEHVRNDVSCDEATLQTSNNKQTEEVKTPSKSERHVKEGSHTPSNKQPGKRRTRIAANFNFGGN</sequence>
<name>A0AA88YTH6_PINIB</name>
<evidence type="ECO:0000256" key="1">
    <source>
        <dbReference type="ARBA" id="ARBA00004496"/>
    </source>
</evidence>
<keyword evidence="5 9" id="KW-0269">Exonuclease</keyword>
<feature type="domain" description="Exoribonuclease Xrn1 D2/D3" evidence="15">
    <location>
        <begin position="866"/>
        <end position="1087"/>
    </location>
</feature>
<dbReference type="Gene3D" id="2.170.260.40">
    <property type="match status" value="1"/>
</dbReference>
<dbReference type="GO" id="GO:0005634">
    <property type="term" value="C:nucleus"/>
    <property type="evidence" value="ECO:0007669"/>
    <property type="project" value="TreeGrafter"/>
</dbReference>
<dbReference type="InterPro" id="IPR004859">
    <property type="entry name" value="Xrn1_N"/>
</dbReference>
<keyword evidence="17" id="KW-1185">Reference proteome</keyword>
<evidence type="ECO:0000259" key="14">
    <source>
        <dbReference type="Pfam" id="PF18332"/>
    </source>
</evidence>
<comment type="subcellular location">
    <subcellularLocation>
        <location evidence="1 9">Cytoplasm</location>
    </subcellularLocation>
</comment>
<feature type="domain" description="5'-3' exoribonuclease 1 SH3-like" evidence="13">
    <location>
        <begin position="1117"/>
        <end position="1186"/>
    </location>
</feature>
<dbReference type="Gene3D" id="3.40.50.12390">
    <property type="match status" value="1"/>
</dbReference>
<gene>
    <name evidence="16" type="ORF">FSP39_017370</name>
</gene>
<comment type="similarity">
    <text evidence="7 9">Belongs to the 5'-3' exonuclease family.</text>
</comment>
<dbReference type="GO" id="GO:0004534">
    <property type="term" value="F:5'-3' RNA exonuclease activity"/>
    <property type="evidence" value="ECO:0007669"/>
    <property type="project" value="TreeGrafter"/>
</dbReference>
<evidence type="ECO:0000256" key="7">
    <source>
        <dbReference type="ARBA" id="ARBA00038299"/>
    </source>
</evidence>
<dbReference type="Pfam" id="PF17846">
    <property type="entry name" value="XRN_M"/>
    <property type="match status" value="1"/>
</dbReference>
<organism evidence="16 17">
    <name type="scientific">Pinctada imbricata</name>
    <name type="common">Atlantic pearl-oyster</name>
    <name type="synonym">Pinctada martensii</name>
    <dbReference type="NCBI Taxonomy" id="66713"/>
    <lineage>
        <taxon>Eukaryota</taxon>
        <taxon>Metazoa</taxon>
        <taxon>Spiralia</taxon>
        <taxon>Lophotrochozoa</taxon>
        <taxon>Mollusca</taxon>
        <taxon>Bivalvia</taxon>
        <taxon>Autobranchia</taxon>
        <taxon>Pteriomorphia</taxon>
        <taxon>Pterioida</taxon>
        <taxon>Pterioidea</taxon>
        <taxon>Pteriidae</taxon>
        <taxon>Pinctada</taxon>
    </lineage>
</organism>
<dbReference type="GO" id="GO:0003723">
    <property type="term" value="F:RNA binding"/>
    <property type="evidence" value="ECO:0007669"/>
    <property type="project" value="UniProtKB-KW"/>
</dbReference>
<accession>A0AA88YTH6</accession>
<reference evidence="16" key="1">
    <citation type="submission" date="2019-08" db="EMBL/GenBank/DDBJ databases">
        <title>The improved chromosome-level genome for the pearl oyster Pinctada fucata martensii using PacBio sequencing and Hi-C.</title>
        <authorList>
            <person name="Zheng Z."/>
        </authorList>
    </citation>
    <scope>NUCLEOTIDE SEQUENCE</scope>
    <source>
        <strain evidence="16">ZZ-2019</strain>
        <tissue evidence="16">Adductor muscle</tissue>
    </source>
</reference>
<dbReference type="InterPro" id="IPR047008">
    <property type="entry name" value="XRN1_SH3_sf"/>
</dbReference>
<feature type="compositionally biased region" description="Basic and acidic residues" evidence="10">
    <location>
        <begin position="1543"/>
        <end position="1555"/>
    </location>
</feature>
<keyword evidence="4 9" id="KW-0378">Hydrolase</keyword>
<dbReference type="Pfam" id="PF18332">
    <property type="entry name" value="XRN1_D1"/>
    <property type="match status" value="1"/>
</dbReference>
<evidence type="ECO:0000313" key="16">
    <source>
        <dbReference type="EMBL" id="KAK3105106.1"/>
    </source>
</evidence>
<keyword evidence="6 9" id="KW-0694">RNA-binding</keyword>